<dbReference type="InterPro" id="IPR043129">
    <property type="entry name" value="ATPase_NBD"/>
</dbReference>
<evidence type="ECO:0000256" key="1">
    <source>
        <dbReference type="ARBA" id="ARBA00006479"/>
    </source>
</evidence>
<dbReference type="PANTHER" id="PTHR18964:SF173">
    <property type="entry name" value="GLUCOKINASE"/>
    <property type="match status" value="1"/>
</dbReference>
<dbReference type="Pfam" id="PF00480">
    <property type="entry name" value="ROK"/>
    <property type="match status" value="1"/>
</dbReference>
<evidence type="ECO:0000313" key="2">
    <source>
        <dbReference type="EMBL" id="QAB19275.1"/>
    </source>
</evidence>
<dbReference type="InterPro" id="IPR000600">
    <property type="entry name" value="ROK"/>
</dbReference>
<name>A0ABX5QJZ5_9MICO</name>
<protein>
    <submittedName>
        <fullName evidence="2">ROK family protein</fullName>
    </submittedName>
</protein>
<reference evidence="2 3" key="1">
    <citation type="submission" date="2019-01" db="EMBL/GenBank/DDBJ databases">
        <title>Leucobacter muris sp. nov. isolated from the nose of a laboratory mouse.</title>
        <authorList>
            <person name="Benga L."/>
            <person name="Sproeer C."/>
            <person name="Schumann P."/>
            <person name="Verbarg S."/>
            <person name="Bunk B."/>
            <person name="Engelhardt E."/>
            <person name="Benten P.M."/>
            <person name="Sager M."/>
        </authorList>
    </citation>
    <scope>NUCLEOTIDE SEQUENCE [LARGE SCALE GENOMIC DNA]</scope>
    <source>
        <strain evidence="2 3">DSM 101948</strain>
    </source>
</reference>
<sequence>MDIGGTKTEAVALDREGRVVAGARIPTEAGADGVVSTAERVIARLAEQTGRRTAEFASVGVGIPGRIDRERGEVHNAYNIGVERLPLARRLAEATGLPVALDNDVTAAAIGAAHLMGLDGVVAYLNLGTGLAAGLVIDGTPIRGAHGVTGEIGHLPVDPLERPCPCGQRGCLETVASGSALKRYWPAGGDHPGRLLLAAIDAGDAEAEHAFEQLVRGAASCVRLLALTLDPHTVIVGGGLRLLGPRLLDGIRTALDSWATQSPFIDMLELSGRVQLLAADSSAAAVGAALASEGRRR</sequence>
<dbReference type="Gene3D" id="3.30.420.40">
    <property type="match status" value="2"/>
</dbReference>
<dbReference type="EMBL" id="CP035037">
    <property type="protein sequence ID" value="QAB19275.1"/>
    <property type="molecule type" value="Genomic_DNA"/>
</dbReference>
<proteinExistence type="inferred from homology"/>
<evidence type="ECO:0000313" key="3">
    <source>
        <dbReference type="Proteomes" id="UP000285768"/>
    </source>
</evidence>
<comment type="similarity">
    <text evidence="1">Belongs to the ROK (NagC/XylR) family.</text>
</comment>
<gene>
    <name evidence="2" type="ORF">Leucomu_12185</name>
</gene>
<dbReference type="PANTHER" id="PTHR18964">
    <property type="entry name" value="ROK (REPRESSOR, ORF, KINASE) FAMILY"/>
    <property type="match status" value="1"/>
</dbReference>
<keyword evidence="3" id="KW-1185">Reference proteome</keyword>
<organism evidence="2 3">
    <name type="scientific">Leucobacter muris</name>
    <dbReference type="NCBI Taxonomy" id="1935379"/>
    <lineage>
        <taxon>Bacteria</taxon>
        <taxon>Bacillati</taxon>
        <taxon>Actinomycetota</taxon>
        <taxon>Actinomycetes</taxon>
        <taxon>Micrococcales</taxon>
        <taxon>Microbacteriaceae</taxon>
        <taxon>Leucobacter</taxon>
    </lineage>
</organism>
<dbReference type="Proteomes" id="UP000285768">
    <property type="component" value="Chromosome"/>
</dbReference>
<accession>A0ABX5QJZ5</accession>
<dbReference type="SUPFAM" id="SSF53067">
    <property type="entry name" value="Actin-like ATPase domain"/>
    <property type="match status" value="1"/>
</dbReference>